<evidence type="ECO:0000313" key="1">
    <source>
        <dbReference type="EMBL" id="TXH84312.1"/>
    </source>
</evidence>
<dbReference type="Proteomes" id="UP000321192">
    <property type="component" value="Unassembled WGS sequence"/>
</dbReference>
<accession>A0A5C7SLQ7</accession>
<name>A0A5C7SLQ7_THASP</name>
<gene>
    <name evidence="1" type="ORF">E6Q80_11785</name>
</gene>
<dbReference type="EMBL" id="SSFD01000183">
    <property type="protein sequence ID" value="TXH84312.1"/>
    <property type="molecule type" value="Genomic_DNA"/>
</dbReference>
<sequence length="65" mass="7419">PSYSPELNPEERLNADLKQAMGKRVPVRTKAKLRDAANEHMAMLEKSPERVMSYFQDPRVKYAAG</sequence>
<reference evidence="1 2" key="1">
    <citation type="submission" date="2018-09" db="EMBL/GenBank/DDBJ databases">
        <title>Metagenome Assembled Genomes from an Advanced Water Purification Facility.</title>
        <authorList>
            <person name="Stamps B.W."/>
            <person name="Spear J.R."/>
        </authorList>
    </citation>
    <scope>NUCLEOTIDE SEQUENCE [LARGE SCALE GENOMIC DNA]</scope>
    <source>
        <strain evidence="1">Bin_27_1</strain>
    </source>
</reference>
<dbReference type="AlphaFoldDB" id="A0A5C7SLQ7"/>
<feature type="non-terminal residue" evidence="1">
    <location>
        <position position="1"/>
    </location>
</feature>
<evidence type="ECO:0000313" key="2">
    <source>
        <dbReference type="Proteomes" id="UP000321192"/>
    </source>
</evidence>
<comment type="caution">
    <text evidence="1">The sequence shown here is derived from an EMBL/GenBank/DDBJ whole genome shotgun (WGS) entry which is preliminary data.</text>
</comment>
<protein>
    <submittedName>
        <fullName evidence="1">IS630 family transposase</fullName>
    </submittedName>
</protein>
<proteinExistence type="predicted"/>
<organism evidence="1 2">
    <name type="scientific">Thauera aminoaromatica</name>
    <dbReference type="NCBI Taxonomy" id="164330"/>
    <lineage>
        <taxon>Bacteria</taxon>
        <taxon>Pseudomonadati</taxon>
        <taxon>Pseudomonadota</taxon>
        <taxon>Betaproteobacteria</taxon>
        <taxon>Rhodocyclales</taxon>
        <taxon>Zoogloeaceae</taxon>
        <taxon>Thauera</taxon>
    </lineage>
</organism>